<dbReference type="RefSeq" id="WP_135403259.1">
    <property type="nucleotide sequence ID" value="NZ_SRME01000012.1"/>
</dbReference>
<dbReference type="InterPro" id="IPR002052">
    <property type="entry name" value="DNA_methylase_N6_adenine_CS"/>
</dbReference>
<dbReference type="InterPro" id="IPR002941">
    <property type="entry name" value="DNA_methylase_N4/N6"/>
</dbReference>
<comment type="caution">
    <text evidence="8">The sequence shown here is derived from an EMBL/GenBank/DDBJ whole genome shotgun (WGS) entry which is preliminary data.</text>
</comment>
<keyword evidence="5" id="KW-0175">Coiled coil</keyword>
<dbReference type="SUPFAM" id="SSF53335">
    <property type="entry name" value="S-adenosyl-L-methionine-dependent methyltransferases"/>
    <property type="match status" value="1"/>
</dbReference>
<keyword evidence="3 8" id="KW-0808">Transferase</keyword>
<dbReference type="PIRSF" id="PIRSF015855">
    <property type="entry name" value="TypeIII_Mtase_mKpnI"/>
    <property type="match status" value="1"/>
</dbReference>
<name>A0A4Z0VXY3_9BACT</name>
<dbReference type="GO" id="GO:0032259">
    <property type="term" value="P:methylation"/>
    <property type="evidence" value="ECO:0007669"/>
    <property type="project" value="UniProtKB-KW"/>
</dbReference>
<comment type="similarity">
    <text evidence="1">Belongs to the N(4)/N(6)-methyltransferase family.</text>
</comment>
<evidence type="ECO:0000313" key="9">
    <source>
        <dbReference type="Proteomes" id="UP000297288"/>
    </source>
</evidence>
<evidence type="ECO:0000259" key="7">
    <source>
        <dbReference type="Pfam" id="PF18273"/>
    </source>
</evidence>
<dbReference type="PROSITE" id="PS00092">
    <property type="entry name" value="N6_MTASE"/>
    <property type="match status" value="1"/>
</dbReference>
<evidence type="ECO:0000313" key="8">
    <source>
        <dbReference type="EMBL" id="TGG86620.1"/>
    </source>
</evidence>
<dbReference type="GO" id="GO:0003677">
    <property type="term" value="F:DNA binding"/>
    <property type="evidence" value="ECO:0007669"/>
    <property type="project" value="InterPro"/>
</dbReference>
<evidence type="ECO:0000256" key="4">
    <source>
        <dbReference type="ARBA" id="ARBA00022691"/>
    </source>
</evidence>
<dbReference type="EMBL" id="SRME01000012">
    <property type="protein sequence ID" value="TGG86620.1"/>
    <property type="molecule type" value="Genomic_DNA"/>
</dbReference>
<dbReference type="InterPro" id="IPR029063">
    <property type="entry name" value="SAM-dependent_MTases_sf"/>
</dbReference>
<dbReference type="Pfam" id="PF01555">
    <property type="entry name" value="N6_N4_Mtase"/>
    <property type="match status" value="1"/>
</dbReference>
<dbReference type="InterPro" id="IPR002295">
    <property type="entry name" value="N4/N6-MTase_EcoPI_Mod-like"/>
</dbReference>
<evidence type="ECO:0000256" key="2">
    <source>
        <dbReference type="ARBA" id="ARBA00022603"/>
    </source>
</evidence>
<evidence type="ECO:0000259" key="6">
    <source>
        <dbReference type="Pfam" id="PF01555"/>
    </source>
</evidence>
<dbReference type="AlphaFoldDB" id="A0A4Z0VXY3"/>
<dbReference type="PRINTS" id="PR00506">
    <property type="entry name" value="D21N6MTFRASE"/>
</dbReference>
<feature type="coiled-coil region" evidence="5">
    <location>
        <begin position="499"/>
        <end position="542"/>
    </location>
</feature>
<evidence type="ECO:0000256" key="1">
    <source>
        <dbReference type="ARBA" id="ARBA00006594"/>
    </source>
</evidence>
<feature type="domain" description="Type III R-M EcoP15I C-terminal" evidence="7">
    <location>
        <begin position="584"/>
        <end position="680"/>
    </location>
</feature>
<dbReference type="Pfam" id="PF18273">
    <property type="entry name" value="T3RM_EcoP15I_C"/>
    <property type="match status" value="1"/>
</dbReference>
<organism evidence="8 9">
    <name type="scientific">Geotoga petraea</name>
    <dbReference type="NCBI Taxonomy" id="28234"/>
    <lineage>
        <taxon>Bacteria</taxon>
        <taxon>Thermotogati</taxon>
        <taxon>Thermotogota</taxon>
        <taxon>Thermotogae</taxon>
        <taxon>Petrotogales</taxon>
        <taxon>Petrotogaceae</taxon>
        <taxon>Geotoga</taxon>
    </lineage>
</organism>
<dbReference type="GO" id="GO:0008170">
    <property type="term" value="F:N-methyltransferase activity"/>
    <property type="evidence" value="ECO:0007669"/>
    <property type="project" value="InterPro"/>
</dbReference>
<protein>
    <submittedName>
        <fullName evidence="8">Site-specific DNA-methyltransferase</fullName>
    </submittedName>
</protein>
<dbReference type="Gene3D" id="3.40.50.150">
    <property type="entry name" value="Vaccinia Virus protein VP39"/>
    <property type="match status" value="1"/>
</dbReference>
<evidence type="ECO:0000256" key="5">
    <source>
        <dbReference type="SAM" id="Coils"/>
    </source>
</evidence>
<sequence>MKEQKTTNNIQPKNKNFELLRKHFSNFFDNNENFDFEKFKRYLSKNEDINFSKESYGMDWLGKSYARLLANDEATTLLREDEEWNNREENKNSEHLLIKGDNLEVLKLLSNAYYEKIKMIYIDPPYNTGGDGFVYEDNRKFTVEELSKLAGIDEDKAKRILEFTESKSNSHSAWLTFMYPRLYIAKQLLKEDGVIFVSIDDNEVAQLRLLMDEIFGEENFVEIFNWQKTTTPPNLSNKTKKSIEYILLYQKQNCGFLKGLVKESKSSNGLMNQSNSEKVLTFPEKITKTKLKNGVYKRGSYGTQTYKIELLEDTEVLNGVFIKPIKLRGKFKWSQDYLNNAIKNNVAIYIQTDAFSPSYEKKEYDPEKPWNIINKSFGVGTNENAGDELDNLFVTNFSEKLYPKPTSLIKYLINFLVKSNDIILDFFAGSGTTGDAIMQLNAEDGGNRKYILVQLPEEIDSKKNKTAYDFVQNELNVENPTIFEITKERLIRAAKKIKIETLDIKINKKQKEIKEFESKLDLENYKEKIKKLEEEMNNLQKQDLGFKIFQTIPNNEGKWENYILKLEKFAPHQKLFNEDKLNNEDLKTLLTTWKTYDGIKLTQNLKEIDLEDYRGYYFDNKLYLVNKGFETKHLKKLLEEIDENRDFYPATIIAFGYNFESKMLREIEDNIKIYKNKKQIDIDFIVRY</sequence>
<dbReference type="InterPro" id="IPR041405">
    <property type="entry name" value="T3RM_EcoP15I_C"/>
</dbReference>
<dbReference type="OrthoDB" id="9800801at2"/>
<reference evidence="8 9" key="1">
    <citation type="submission" date="2019-04" db="EMBL/GenBank/DDBJ databases">
        <title>Draft genome sequence data and analysis of a Fermenting Bacterium, Geotoga petraea strain HO-Geo1, isolated from heavy-oil petroleum reservoir in Russia.</title>
        <authorList>
            <person name="Grouzdev D.S."/>
            <person name="Semenova E.M."/>
            <person name="Sokolova D.S."/>
            <person name="Tourova T.P."/>
            <person name="Poltaraus A.B."/>
            <person name="Nazina T.N."/>
        </authorList>
    </citation>
    <scope>NUCLEOTIDE SEQUENCE [LARGE SCALE GENOMIC DNA]</scope>
    <source>
        <strain evidence="8 9">HO-Geo1</strain>
    </source>
</reference>
<dbReference type="Proteomes" id="UP000297288">
    <property type="component" value="Unassembled WGS sequence"/>
</dbReference>
<evidence type="ECO:0000256" key="3">
    <source>
        <dbReference type="ARBA" id="ARBA00022679"/>
    </source>
</evidence>
<keyword evidence="4" id="KW-0949">S-adenosyl-L-methionine</keyword>
<feature type="domain" description="DNA methylase N-4/N-6" evidence="6">
    <location>
        <begin position="117"/>
        <end position="453"/>
    </location>
</feature>
<gene>
    <name evidence="8" type="ORF">E4650_10135</name>
</gene>
<accession>A0A4Z0VXY3</accession>
<keyword evidence="2 8" id="KW-0489">Methyltransferase</keyword>
<proteinExistence type="inferred from homology"/>